<comment type="caution">
    <text evidence="3">The sequence shown here is derived from an EMBL/GenBank/DDBJ whole genome shotgun (WGS) entry which is preliminary data.</text>
</comment>
<reference evidence="3 4" key="1">
    <citation type="submission" date="2018-03" db="EMBL/GenBank/DDBJ databases">
        <title>Genomic Encyclopedia of Archaeal and Bacterial Type Strains, Phase II (KMG-II): from individual species to whole genera.</title>
        <authorList>
            <person name="Goeker M."/>
        </authorList>
    </citation>
    <scope>NUCLEOTIDE SEQUENCE [LARGE SCALE GENOMIC DNA]</scope>
    <source>
        <strain evidence="3 4">DSM 45601</strain>
    </source>
</reference>
<accession>A0A2T0QAS5</accession>
<dbReference type="Proteomes" id="UP000237846">
    <property type="component" value="Unassembled WGS sequence"/>
</dbReference>
<evidence type="ECO:0000313" key="3">
    <source>
        <dbReference type="EMBL" id="PRY01016.1"/>
    </source>
</evidence>
<dbReference type="Pfam" id="PF03795">
    <property type="entry name" value="YCII"/>
    <property type="match status" value="1"/>
</dbReference>
<comment type="similarity">
    <text evidence="1">Belongs to the YciI family.</text>
</comment>
<evidence type="ECO:0000256" key="1">
    <source>
        <dbReference type="ARBA" id="ARBA00007689"/>
    </source>
</evidence>
<dbReference type="PANTHER" id="PTHR33606">
    <property type="entry name" value="PROTEIN YCII"/>
    <property type="match status" value="1"/>
</dbReference>
<name>A0A2T0QAS5_9ACTN</name>
<protein>
    <recommendedName>
        <fullName evidence="2">YCII-related domain-containing protein</fullName>
    </recommendedName>
</protein>
<organism evidence="3 4">
    <name type="scientific">Allonocardiopsis opalescens</name>
    <dbReference type="NCBI Taxonomy" id="1144618"/>
    <lineage>
        <taxon>Bacteria</taxon>
        <taxon>Bacillati</taxon>
        <taxon>Actinomycetota</taxon>
        <taxon>Actinomycetes</taxon>
        <taxon>Streptosporangiales</taxon>
        <taxon>Allonocardiopsis</taxon>
    </lineage>
</organism>
<dbReference type="InterPro" id="IPR011008">
    <property type="entry name" value="Dimeric_a/b-barrel"/>
</dbReference>
<dbReference type="Gene3D" id="3.30.70.1060">
    <property type="entry name" value="Dimeric alpha+beta barrel"/>
    <property type="match status" value="1"/>
</dbReference>
<dbReference type="InterPro" id="IPR051807">
    <property type="entry name" value="Sec-metab_biosynth-assoc"/>
</dbReference>
<proteinExistence type="inferred from homology"/>
<dbReference type="OrthoDB" id="460439at2"/>
<evidence type="ECO:0000259" key="2">
    <source>
        <dbReference type="Pfam" id="PF03795"/>
    </source>
</evidence>
<gene>
    <name evidence="3" type="ORF">CLV72_102652</name>
</gene>
<evidence type="ECO:0000313" key="4">
    <source>
        <dbReference type="Proteomes" id="UP000237846"/>
    </source>
</evidence>
<keyword evidence="4" id="KW-1185">Reference proteome</keyword>
<sequence length="105" mass="11148">MLWVVHCLDGPDAAEPRERLRAAHSARLKTAPVRALVYGRLMSDDGAAAIGSLLIIDAADRAQVEDFIATDPFTTEGVWQEVRIDAFSSSTNAPIPVSAEAVGAS</sequence>
<dbReference type="RefSeq" id="WP_106243421.1">
    <property type="nucleotide sequence ID" value="NZ_PVZC01000002.1"/>
</dbReference>
<dbReference type="InterPro" id="IPR005545">
    <property type="entry name" value="YCII"/>
</dbReference>
<dbReference type="SUPFAM" id="SSF54909">
    <property type="entry name" value="Dimeric alpha+beta barrel"/>
    <property type="match status" value="1"/>
</dbReference>
<dbReference type="EMBL" id="PVZC01000002">
    <property type="protein sequence ID" value="PRY01016.1"/>
    <property type="molecule type" value="Genomic_DNA"/>
</dbReference>
<dbReference type="PANTHER" id="PTHR33606:SF3">
    <property type="entry name" value="PROTEIN YCII"/>
    <property type="match status" value="1"/>
</dbReference>
<dbReference type="AlphaFoldDB" id="A0A2T0QAS5"/>
<feature type="domain" description="YCII-related" evidence="2">
    <location>
        <begin position="1"/>
        <end position="87"/>
    </location>
</feature>